<organism evidence="3 4">
    <name type="scientific">Rhododendron griersonianum</name>
    <dbReference type="NCBI Taxonomy" id="479676"/>
    <lineage>
        <taxon>Eukaryota</taxon>
        <taxon>Viridiplantae</taxon>
        <taxon>Streptophyta</taxon>
        <taxon>Embryophyta</taxon>
        <taxon>Tracheophyta</taxon>
        <taxon>Spermatophyta</taxon>
        <taxon>Magnoliopsida</taxon>
        <taxon>eudicotyledons</taxon>
        <taxon>Gunneridae</taxon>
        <taxon>Pentapetalae</taxon>
        <taxon>asterids</taxon>
        <taxon>Ericales</taxon>
        <taxon>Ericaceae</taxon>
        <taxon>Ericoideae</taxon>
        <taxon>Rhodoreae</taxon>
        <taxon>Rhododendron</taxon>
    </lineage>
</organism>
<feature type="compositionally biased region" description="Basic residues" evidence="1">
    <location>
        <begin position="81"/>
        <end position="93"/>
    </location>
</feature>
<dbReference type="PANTHER" id="PTHR46033">
    <property type="entry name" value="PROTEIN MAIN-LIKE 2"/>
    <property type="match status" value="1"/>
</dbReference>
<evidence type="ECO:0000313" key="4">
    <source>
        <dbReference type="Proteomes" id="UP000823749"/>
    </source>
</evidence>
<dbReference type="AlphaFoldDB" id="A0AAV6JYH2"/>
<proteinExistence type="predicted"/>
<sequence length="715" mass="81317">MLSIVGKDAALAVTEVSLRGASEKEITRDALLESVFQERELRNYTRSAAAATVFIQGILAGYGARVQRWWEWLVRRQWKMKRTRPTNSTRKRKADQTSTSEVGEVGGKGRRQRQKKVVREAGEEENRPEAEQQMEEHAIEAEEEARPDAQAVEVEARPDGQAEEEARPDAQTEEEARTDAHTEAVEPEAARHEDDAHTEASVVRRGRGRGRQQRQRHDEVPVGPEDPSLLKDFSNHVAADIWNGRERQLLKIYNHLHYLKIWELPTTNRRFMAKVTSSGLFPLAQITYRYCNKVLVSAFVERWHPETNSFHFGFGEMTITLEDVLYLVGLPVEGLAVHAEVHSREDCVALVHTCLGVTMDQASDAVSCGGVKLHWLKDNFMKVGDDATDERVDYCARAFLLYLLGTTLFVDKTGIRVNVSYLALLADLGQVRRYAWGVGALGFLYRQLGQASRSHVMQMGGYTTLLEAWIQEHFPMFQHAMHANYTEELPRAARWQCRKEAKSATTVRYREMLDDVQASQVVSDPYRERRQVVADIALYTGCICCMIVVEPYLPDRVLRQFGLVQLVPGPPLAPLRGTRGSTSATYSVVYQYTDALWQNWRDHMLHKDKRVPVTPGIPWESHQDYLPWFRRVSHLKVARGRGDGHNSESAEERTAAALVLVDNCLSGTHISPYEMKNTLSEVQRILRGQNAKHPTTPGPSSDMFFTRHSRRNQFT</sequence>
<feature type="region of interest" description="Disordered" evidence="1">
    <location>
        <begin position="81"/>
        <end position="228"/>
    </location>
</feature>
<evidence type="ECO:0000259" key="2">
    <source>
        <dbReference type="Pfam" id="PF10536"/>
    </source>
</evidence>
<name>A0AAV6JYH2_9ERIC</name>
<dbReference type="PANTHER" id="PTHR46033:SF8">
    <property type="entry name" value="PROTEIN MAINTENANCE OF MERISTEMS-LIKE"/>
    <property type="match status" value="1"/>
</dbReference>
<feature type="region of interest" description="Disordered" evidence="1">
    <location>
        <begin position="689"/>
        <end position="715"/>
    </location>
</feature>
<feature type="compositionally biased region" description="Basic and acidic residues" evidence="1">
    <location>
        <begin position="117"/>
        <end position="147"/>
    </location>
</feature>
<dbReference type="InterPro" id="IPR019557">
    <property type="entry name" value="AminoTfrase-like_pln_mobile"/>
</dbReference>
<dbReference type="GO" id="GO:0010073">
    <property type="term" value="P:meristem maintenance"/>
    <property type="evidence" value="ECO:0007669"/>
    <property type="project" value="InterPro"/>
</dbReference>
<evidence type="ECO:0000313" key="3">
    <source>
        <dbReference type="EMBL" id="KAG5545174.1"/>
    </source>
</evidence>
<accession>A0AAV6JYH2</accession>
<gene>
    <name evidence="3" type="ORF">RHGRI_017602</name>
</gene>
<dbReference type="Pfam" id="PF10536">
    <property type="entry name" value="PMD"/>
    <property type="match status" value="1"/>
</dbReference>
<evidence type="ECO:0000256" key="1">
    <source>
        <dbReference type="SAM" id="MobiDB-lite"/>
    </source>
</evidence>
<feature type="compositionally biased region" description="Basic and acidic residues" evidence="1">
    <location>
        <begin position="154"/>
        <end position="198"/>
    </location>
</feature>
<comment type="caution">
    <text evidence="3">The sequence shown here is derived from an EMBL/GenBank/DDBJ whole genome shotgun (WGS) entry which is preliminary data.</text>
</comment>
<dbReference type="EMBL" id="JACTNZ010000006">
    <property type="protein sequence ID" value="KAG5545174.1"/>
    <property type="molecule type" value="Genomic_DNA"/>
</dbReference>
<protein>
    <recommendedName>
        <fullName evidence="2">Aminotransferase-like plant mobile domain-containing protein</fullName>
    </recommendedName>
</protein>
<keyword evidence="4" id="KW-1185">Reference proteome</keyword>
<reference evidence="3 4" key="1">
    <citation type="submission" date="2020-08" db="EMBL/GenBank/DDBJ databases">
        <title>Plant Genome Project.</title>
        <authorList>
            <person name="Zhang R.-G."/>
        </authorList>
    </citation>
    <scope>NUCLEOTIDE SEQUENCE [LARGE SCALE GENOMIC DNA]</scope>
    <source>
        <strain evidence="3">WSP0</strain>
        <tissue evidence="3">Leaf</tissue>
    </source>
</reference>
<feature type="compositionally biased region" description="Basic residues" evidence="1">
    <location>
        <begin position="204"/>
        <end position="214"/>
    </location>
</feature>
<feature type="domain" description="Aminotransferase-like plant mobile" evidence="2">
    <location>
        <begin position="291"/>
        <end position="630"/>
    </location>
</feature>
<dbReference type="Proteomes" id="UP000823749">
    <property type="component" value="Chromosome 6"/>
</dbReference>
<dbReference type="InterPro" id="IPR044824">
    <property type="entry name" value="MAIN-like"/>
</dbReference>